<dbReference type="CDD" id="cd00840">
    <property type="entry name" value="MPP_Mre11_N"/>
    <property type="match status" value="1"/>
</dbReference>
<organism evidence="16 17">
    <name type="scientific">Chrysochromulina tobinii</name>
    <dbReference type="NCBI Taxonomy" id="1460289"/>
    <lineage>
        <taxon>Eukaryota</taxon>
        <taxon>Haptista</taxon>
        <taxon>Haptophyta</taxon>
        <taxon>Prymnesiophyceae</taxon>
        <taxon>Prymnesiales</taxon>
        <taxon>Chrysochromulinaceae</taxon>
        <taxon>Chrysochromulina</taxon>
    </lineage>
</organism>
<evidence type="ECO:0000256" key="2">
    <source>
        <dbReference type="ARBA" id="ARBA00004123"/>
    </source>
</evidence>
<evidence type="ECO:0000256" key="1">
    <source>
        <dbReference type="ARBA" id="ARBA00001936"/>
    </source>
</evidence>
<dbReference type="GO" id="GO:0097552">
    <property type="term" value="P:mitochondrial double-strand break repair via homologous recombination"/>
    <property type="evidence" value="ECO:0007669"/>
    <property type="project" value="TreeGrafter"/>
</dbReference>
<keyword evidence="7" id="KW-0255">Endonuclease</keyword>
<evidence type="ECO:0000256" key="13">
    <source>
        <dbReference type="ARBA" id="ARBA00023242"/>
    </source>
</evidence>
<dbReference type="Pfam" id="PF00149">
    <property type="entry name" value="Metallophos"/>
    <property type="match status" value="1"/>
</dbReference>
<dbReference type="FunFam" id="3.60.21.10:FF:000011">
    <property type="entry name" value="Double-strand break repair protein"/>
    <property type="match status" value="1"/>
</dbReference>
<dbReference type="GO" id="GO:0004527">
    <property type="term" value="F:exonuclease activity"/>
    <property type="evidence" value="ECO:0007669"/>
    <property type="project" value="UniProtKB-KW"/>
</dbReference>
<evidence type="ECO:0000256" key="14">
    <source>
        <dbReference type="ARBA" id="ARBA00023254"/>
    </source>
</evidence>
<sequence>MATEDDVLRILIASDTHLGYGEKDPIRGDDSFVTFAEVFEIANREQVDMVLLAGDLFHDNKPSRRTMHKCMEILRDHCLGSRKVQIEVVSDQQANFHGKYQTVNFEDPNYNVQLPVFSIHGNHDDPAGDGGLAALDILSTANLINYFGRAGNFEKIALAPVLIRKGATKLALYGIGHVRDERLARCFERKDVKVARPVEQRDEWFSILALHQNRLPRGAGVNAKGYIREAQLPSCIDLVVWGHEHECCIGGGMGALPSSVEHEFVVLQPGSTTATALVEGEAKAKHVALVSIKRDTWQMRPVPLTTVRPLVIREVVLRAHEEECDLHSEE</sequence>
<evidence type="ECO:0000256" key="5">
    <source>
        <dbReference type="ARBA" id="ARBA00022454"/>
    </source>
</evidence>
<dbReference type="GO" id="GO:0042138">
    <property type="term" value="P:meiotic DNA double-strand break formation"/>
    <property type="evidence" value="ECO:0007669"/>
    <property type="project" value="TreeGrafter"/>
</dbReference>
<comment type="subcellular location">
    <subcellularLocation>
        <location evidence="3">Chromosome</location>
    </subcellularLocation>
    <subcellularLocation>
        <location evidence="2">Nucleus</location>
    </subcellularLocation>
</comment>
<comment type="caution">
    <text evidence="16">The sequence shown here is derived from an EMBL/GenBank/DDBJ whole genome shotgun (WGS) entry which is preliminary data.</text>
</comment>
<dbReference type="GO" id="GO:0000014">
    <property type="term" value="F:single-stranded DNA endodeoxyribonuclease activity"/>
    <property type="evidence" value="ECO:0007669"/>
    <property type="project" value="TreeGrafter"/>
</dbReference>
<evidence type="ECO:0000256" key="7">
    <source>
        <dbReference type="ARBA" id="ARBA00022759"/>
    </source>
</evidence>
<dbReference type="GO" id="GO:0035861">
    <property type="term" value="C:site of double-strand break"/>
    <property type="evidence" value="ECO:0007669"/>
    <property type="project" value="TreeGrafter"/>
</dbReference>
<feature type="domain" description="Calcineurin-like phosphoesterase" evidence="15">
    <location>
        <begin position="8"/>
        <end position="247"/>
    </location>
</feature>
<accession>A0A0M0JGY7</accession>
<protein>
    <submittedName>
        <fullName evidence="16">DNA repair exonuclease</fullName>
    </submittedName>
</protein>
<evidence type="ECO:0000256" key="10">
    <source>
        <dbReference type="ARBA" id="ARBA00022839"/>
    </source>
</evidence>
<evidence type="ECO:0000256" key="6">
    <source>
        <dbReference type="ARBA" id="ARBA00022722"/>
    </source>
</evidence>
<comment type="similarity">
    <text evidence="4">Belongs to the MRE11/RAD32 family.</text>
</comment>
<keyword evidence="13" id="KW-0539">Nucleus</keyword>
<dbReference type="Proteomes" id="UP000037460">
    <property type="component" value="Unassembled WGS sequence"/>
</dbReference>
<evidence type="ECO:0000256" key="3">
    <source>
        <dbReference type="ARBA" id="ARBA00004286"/>
    </source>
</evidence>
<dbReference type="GO" id="GO:0030870">
    <property type="term" value="C:Mre11 complex"/>
    <property type="evidence" value="ECO:0007669"/>
    <property type="project" value="TreeGrafter"/>
</dbReference>
<name>A0A0M0JGY7_9EUKA</name>
<dbReference type="AlphaFoldDB" id="A0A0M0JGY7"/>
<dbReference type="GO" id="GO:0000723">
    <property type="term" value="P:telomere maintenance"/>
    <property type="evidence" value="ECO:0007669"/>
    <property type="project" value="TreeGrafter"/>
</dbReference>
<evidence type="ECO:0000256" key="8">
    <source>
        <dbReference type="ARBA" id="ARBA00022763"/>
    </source>
</evidence>
<dbReference type="InterPro" id="IPR004843">
    <property type="entry name" value="Calcineurin-like_PHP"/>
</dbReference>
<gene>
    <name evidence="16" type="ORF">Ctob_006549</name>
</gene>
<dbReference type="Gene3D" id="3.60.21.10">
    <property type="match status" value="1"/>
</dbReference>
<comment type="cofactor">
    <cofactor evidence="1">
        <name>Mn(2+)</name>
        <dbReference type="ChEBI" id="CHEBI:29035"/>
    </cofactor>
</comment>
<keyword evidence="6" id="KW-0540">Nuclease</keyword>
<keyword evidence="12" id="KW-0464">Manganese</keyword>
<dbReference type="GO" id="GO:0007095">
    <property type="term" value="P:mitotic G2 DNA damage checkpoint signaling"/>
    <property type="evidence" value="ECO:0007669"/>
    <property type="project" value="TreeGrafter"/>
</dbReference>
<feature type="non-terminal residue" evidence="16">
    <location>
        <position position="330"/>
    </location>
</feature>
<dbReference type="SUPFAM" id="SSF56300">
    <property type="entry name" value="Metallo-dependent phosphatases"/>
    <property type="match status" value="1"/>
</dbReference>
<dbReference type="InterPro" id="IPR041796">
    <property type="entry name" value="Mre11_N"/>
</dbReference>
<evidence type="ECO:0000313" key="17">
    <source>
        <dbReference type="Proteomes" id="UP000037460"/>
    </source>
</evidence>
<dbReference type="GO" id="GO:0000724">
    <property type="term" value="P:double-strand break repair via homologous recombination"/>
    <property type="evidence" value="ECO:0007669"/>
    <property type="project" value="TreeGrafter"/>
</dbReference>
<proteinExistence type="inferred from homology"/>
<keyword evidence="14" id="KW-0469">Meiosis</keyword>
<keyword evidence="10 16" id="KW-0269">Exonuclease</keyword>
<keyword evidence="11" id="KW-0234">DNA repair</keyword>
<evidence type="ECO:0000256" key="12">
    <source>
        <dbReference type="ARBA" id="ARBA00023211"/>
    </source>
</evidence>
<dbReference type="PANTHER" id="PTHR10139:SF1">
    <property type="entry name" value="DOUBLE-STRAND BREAK REPAIR PROTEIN MRE11"/>
    <property type="match status" value="1"/>
</dbReference>
<keyword evidence="9" id="KW-0378">Hydrolase</keyword>
<dbReference type="OrthoDB" id="30417at2759"/>
<reference evidence="17" key="1">
    <citation type="journal article" date="2015" name="PLoS Genet.">
        <title>Genome Sequence and Transcriptome Analyses of Chrysochromulina tobin: Metabolic Tools for Enhanced Algal Fitness in the Prominent Order Prymnesiales (Haptophyceae).</title>
        <authorList>
            <person name="Hovde B.T."/>
            <person name="Deodato C.R."/>
            <person name="Hunsperger H.M."/>
            <person name="Ryken S.A."/>
            <person name="Yost W."/>
            <person name="Jha R.K."/>
            <person name="Patterson J."/>
            <person name="Monnat R.J. Jr."/>
            <person name="Barlow S.B."/>
            <person name="Starkenburg S.R."/>
            <person name="Cattolico R.A."/>
        </authorList>
    </citation>
    <scope>NUCLEOTIDE SEQUENCE</scope>
    <source>
        <strain evidence="17">CCMP291</strain>
    </source>
</reference>
<keyword evidence="17" id="KW-1185">Reference proteome</keyword>
<evidence type="ECO:0000256" key="11">
    <source>
        <dbReference type="ARBA" id="ARBA00023204"/>
    </source>
</evidence>
<evidence type="ECO:0000256" key="9">
    <source>
        <dbReference type="ARBA" id="ARBA00022801"/>
    </source>
</evidence>
<keyword evidence="5" id="KW-0158">Chromosome</keyword>
<evidence type="ECO:0000256" key="4">
    <source>
        <dbReference type="ARBA" id="ARBA00009028"/>
    </source>
</evidence>
<dbReference type="InterPro" id="IPR029052">
    <property type="entry name" value="Metallo-depent_PP-like"/>
</dbReference>
<dbReference type="EMBL" id="JWZX01002936">
    <property type="protein sequence ID" value="KOO25735.1"/>
    <property type="molecule type" value="Genomic_DNA"/>
</dbReference>
<evidence type="ECO:0000313" key="16">
    <source>
        <dbReference type="EMBL" id="KOO25735.1"/>
    </source>
</evidence>
<keyword evidence="8" id="KW-0227">DNA damage</keyword>
<evidence type="ECO:0000259" key="15">
    <source>
        <dbReference type="Pfam" id="PF00149"/>
    </source>
</evidence>
<dbReference type="GO" id="GO:0006303">
    <property type="term" value="P:double-strand break repair via nonhomologous end joining"/>
    <property type="evidence" value="ECO:0007669"/>
    <property type="project" value="TreeGrafter"/>
</dbReference>
<dbReference type="PANTHER" id="PTHR10139">
    <property type="entry name" value="DOUBLE-STRAND BREAK REPAIR PROTEIN MRE11"/>
    <property type="match status" value="1"/>
</dbReference>